<dbReference type="Proteomes" id="UP001500443">
    <property type="component" value="Unassembled WGS sequence"/>
</dbReference>
<evidence type="ECO:0000256" key="3">
    <source>
        <dbReference type="ARBA" id="ARBA00022839"/>
    </source>
</evidence>
<sequence length="253" mass="26711">MGWYGELLVGFDLETTGTDPGEARIVSAAVVEAVRGVPARRREWLADPGVPVPPETTAIHGITDERATAHGRPAAEVADAVAEALAAHWLRGVPVVAYNAAFDLTLLAAELRRHGLAPMRERLGGGEEGPVIDPYAMDRTVDPFREGKRTLEAVCAEYGVVLGRAHDAAEDALAAVRLAVAIAERYGDVASAGAWDLHRGQAGWHAERAEGYRQWLLRQTRPPAPAAGSATPPPPPAAEPVPKRGLGADDAVA</sequence>
<keyword evidence="3 6" id="KW-0269">Exonuclease</keyword>
<name>A0ABN1ZKG7_9ACTN</name>
<dbReference type="PANTHER" id="PTHR30231:SF4">
    <property type="entry name" value="PROTEIN NEN2"/>
    <property type="match status" value="1"/>
</dbReference>
<dbReference type="NCBIfam" id="NF005927">
    <property type="entry name" value="PRK07942.1"/>
    <property type="match status" value="1"/>
</dbReference>
<dbReference type="SMART" id="SM00479">
    <property type="entry name" value="EXOIII"/>
    <property type="match status" value="1"/>
</dbReference>
<dbReference type="Pfam" id="PF00929">
    <property type="entry name" value="RNase_T"/>
    <property type="match status" value="1"/>
</dbReference>
<dbReference type="InterPro" id="IPR013520">
    <property type="entry name" value="Ribonucl_H"/>
</dbReference>
<dbReference type="PANTHER" id="PTHR30231">
    <property type="entry name" value="DNA POLYMERASE III SUBUNIT EPSILON"/>
    <property type="match status" value="1"/>
</dbReference>
<accession>A0ABN1ZKG7</accession>
<evidence type="ECO:0000256" key="1">
    <source>
        <dbReference type="ARBA" id="ARBA00022722"/>
    </source>
</evidence>
<proteinExistence type="predicted"/>
<evidence type="ECO:0000256" key="4">
    <source>
        <dbReference type="SAM" id="MobiDB-lite"/>
    </source>
</evidence>
<keyword evidence="1" id="KW-0540">Nuclease</keyword>
<comment type="caution">
    <text evidence="6">The sequence shown here is derived from an EMBL/GenBank/DDBJ whole genome shotgun (WGS) entry which is preliminary data.</text>
</comment>
<dbReference type="CDD" id="cd06127">
    <property type="entry name" value="DEDDh"/>
    <property type="match status" value="1"/>
</dbReference>
<keyword evidence="2" id="KW-0378">Hydrolase</keyword>
<gene>
    <name evidence="6" type="ORF">GCM10009802_55740</name>
</gene>
<dbReference type="InterPro" id="IPR036397">
    <property type="entry name" value="RNaseH_sf"/>
</dbReference>
<feature type="domain" description="Exonuclease" evidence="5">
    <location>
        <begin position="7"/>
        <end position="188"/>
    </location>
</feature>
<evidence type="ECO:0000256" key="2">
    <source>
        <dbReference type="ARBA" id="ARBA00022801"/>
    </source>
</evidence>
<dbReference type="Gene3D" id="3.30.420.10">
    <property type="entry name" value="Ribonuclease H-like superfamily/Ribonuclease H"/>
    <property type="match status" value="1"/>
</dbReference>
<dbReference type="EMBL" id="BAAAPF010000276">
    <property type="protein sequence ID" value="GAA1500382.1"/>
    <property type="molecule type" value="Genomic_DNA"/>
</dbReference>
<evidence type="ECO:0000313" key="6">
    <source>
        <dbReference type="EMBL" id="GAA1500382.1"/>
    </source>
</evidence>
<feature type="region of interest" description="Disordered" evidence="4">
    <location>
        <begin position="218"/>
        <end position="253"/>
    </location>
</feature>
<reference evidence="6 7" key="1">
    <citation type="journal article" date="2019" name="Int. J. Syst. Evol. Microbiol.">
        <title>The Global Catalogue of Microorganisms (GCM) 10K type strain sequencing project: providing services to taxonomists for standard genome sequencing and annotation.</title>
        <authorList>
            <consortium name="The Broad Institute Genomics Platform"/>
            <consortium name="The Broad Institute Genome Sequencing Center for Infectious Disease"/>
            <person name="Wu L."/>
            <person name="Ma J."/>
        </authorList>
    </citation>
    <scope>NUCLEOTIDE SEQUENCE [LARGE SCALE GENOMIC DNA]</scope>
    <source>
        <strain evidence="6 7">JCM 15481</strain>
    </source>
</reference>
<dbReference type="SUPFAM" id="SSF53098">
    <property type="entry name" value="Ribonuclease H-like"/>
    <property type="match status" value="1"/>
</dbReference>
<evidence type="ECO:0000259" key="5">
    <source>
        <dbReference type="SMART" id="SM00479"/>
    </source>
</evidence>
<protein>
    <submittedName>
        <fullName evidence="6">3'-5' exonuclease</fullName>
    </submittedName>
</protein>
<dbReference type="RefSeq" id="WP_344293462.1">
    <property type="nucleotide sequence ID" value="NZ_BAAAPF010000276.1"/>
</dbReference>
<dbReference type="InterPro" id="IPR012337">
    <property type="entry name" value="RNaseH-like_sf"/>
</dbReference>
<organism evidence="6 7">
    <name type="scientific">Streptomyces synnematoformans</name>
    <dbReference type="NCBI Taxonomy" id="415721"/>
    <lineage>
        <taxon>Bacteria</taxon>
        <taxon>Bacillati</taxon>
        <taxon>Actinomycetota</taxon>
        <taxon>Actinomycetes</taxon>
        <taxon>Kitasatosporales</taxon>
        <taxon>Streptomycetaceae</taxon>
        <taxon>Streptomyces</taxon>
    </lineage>
</organism>
<evidence type="ECO:0000313" key="7">
    <source>
        <dbReference type="Proteomes" id="UP001500443"/>
    </source>
</evidence>
<dbReference type="GO" id="GO:0004527">
    <property type="term" value="F:exonuclease activity"/>
    <property type="evidence" value="ECO:0007669"/>
    <property type="project" value="UniProtKB-KW"/>
</dbReference>
<keyword evidence="7" id="KW-1185">Reference proteome</keyword>